<protein>
    <submittedName>
        <fullName evidence="2">Uncharacterized protein</fullName>
    </submittedName>
</protein>
<evidence type="ECO:0000256" key="1">
    <source>
        <dbReference type="SAM" id="Phobius"/>
    </source>
</evidence>
<organism evidence="2 3">
    <name type="scientific">Paractinoplanes toevensis</name>
    <dbReference type="NCBI Taxonomy" id="571911"/>
    <lineage>
        <taxon>Bacteria</taxon>
        <taxon>Bacillati</taxon>
        <taxon>Actinomycetota</taxon>
        <taxon>Actinomycetes</taxon>
        <taxon>Micromonosporales</taxon>
        <taxon>Micromonosporaceae</taxon>
        <taxon>Paractinoplanes</taxon>
    </lineage>
</organism>
<dbReference type="Proteomes" id="UP000677082">
    <property type="component" value="Unassembled WGS sequence"/>
</dbReference>
<keyword evidence="1" id="KW-0472">Membrane</keyword>
<evidence type="ECO:0000313" key="3">
    <source>
        <dbReference type="Proteomes" id="UP000677082"/>
    </source>
</evidence>
<name>A0A919WD42_9ACTN</name>
<sequence length="73" mass="7350">MNRSSGRSPSAPSSRGLWVLVIVLFGALVGVVAALLSNAAGFGLPTAILTGGSAFTATVVLQLAILHFVLADQ</sequence>
<keyword evidence="1" id="KW-0812">Transmembrane</keyword>
<feature type="transmembrane region" description="Helical" evidence="1">
    <location>
        <begin position="16"/>
        <end position="36"/>
    </location>
</feature>
<evidence type="ECO:0000313" key="2">
    <source>
        <dbReference type="EMBL" id="GIM97931.1"/>
    </source>
</evidence>
<keyword evidence="1" id="KW-1133">Transmembrane helix</keyword>
<gene>
    <name evidence="2" type="ORF">Ato02nite_097240</name>
</gene>
<accession>A0A919WD42</accession>
<comment type="caution">
    <text evidence="2">The sequence shown here is derived from an EMBL/GenBank/DDBJ whole genome shotgun (WGS) entry which is preliminary data.</text>
</comment>
<keyword evidence="3" id="KW-1185">Reference proteome</keyword>
<reference evidence="2 3" key="1">
    <citation type="submission" date="2021-03" db="EMBL/GenBank/DDBJ databases">
        <title>Whole genome shotgun sequence of Actinoplanes toevensis NBRC 105298.</title>
        <authorList>
            <person name="Komaki H."/>
            <person name="Tamura T."/>
        </authorList>
    </citation>
    <scope>NUCLEOTIDE SEQUENCE [LARGE SCALE GENOMIC DNA]</scope>
    <source>
        <strain evidence="2 3">NBRC 105298</strain>
    </source>
</reference>
<proteinExistence type="predicted"/>
<dbReference type="EMBL" id="BOQN01000172">
    <property type="protein sequence ID" value="GIM97931.1"/>
    <property type="molecule type" value="Genomic_DNA"/>
</dbReference>
<dbReference type="AlphaFoldDB" id="A0A919WD42"/>
<feature type="transmembrane region" description="Helical" evidence="1">
    <location>
        <begin position="48"/>
        <end position="70"/>
    </location>
</feature>